<keyword evidence="2" id="KW-0812">Transmembrane</keyword>
<dbReference type="EMBL" id="JBHLZU010000023">
    <property type="protein sequence ID" value="MFB9907662.1"/>
    <property type="molecule type" value="Genomic_DNA"/>
</dbReference>
<gene>
    <name evidence="3" type="ORF">ACFFQA_27320</name>
</gene>
<organism evidence="3 4">
    <name type="scientific">Allokutzneria oryzae</name>
    <dbReference type="NCBI Taxonomy" id="1378989"/>
    <lineage>
        <taxon>Bacteria</taxon>
        <taxon>Bacillati</taxon>
        <taxon>Actinomycetota</taxon>
        <taxon>Actinomycetes</taxon>
        <taxon>Pseudonocardiales</taxon>
        <taxon>Pseudonocardiaceae</taxon>
        <taxon>Allokutzneria</taxon>
    </lineage>
</organism>
<dbReference type="RefSeq" id="WP_377858229.1">
    <property type="nucleotide sequence ID" value="NZ_JBHLZU010000023.1"/>
</dbReference>
<comment type="caution">
    <text evidence="3">The sequence shown here is derived from an EMBL/GenBank/DDBJ whole genome shotgun (WGS) entry which is preliminary data.</text>
</comment>
<name>A0ABV6A3C7_9PSEU</name>
<protein>
    <submittedName>
        <fullName evidence="3">Uncharacterized protein</fullName>
    </submittedName>
</protein>
<sequence>MNPNHNPATPPHQNLPPYPAPDSMPPQPQGTTSFWQCLLAAMVWFGAMITLVSLTIELPSAKAAGGLIGSMLAPWLLTALITWLFFRRHRPGFGILLLVSLPSFAVLALVFGALRIVGRS</sequence>
<feature type="transmembrane region" description="Helical" evidence="2">
    <location>
        <begin position="63"/>
        <end position="86"/>
    </location>
</feature>
<reference evidence="3 4" key="1">
    <citation type="submission" date="2024-09" db="EMBL/GenBank/DDBJ databases">
        <authorList>
            <person name="Sun Q."/>
            <person name="Mori K."/>
        </authorList>
    </citation>
    <scope>NUCLEOTIDE SEQUENCE [LARGE SCALE GENOMIC DNA]</scope>
    <source>
        <strain evidence="3 4">TBRC 7907</strain>
    </source>
</reference>
<feature type="transmembrane region" description="Helical" evidence="2">
    <location>
        <begin position="33"/>
        <end position="56"/>
    </location>
</feature>
<evidence type="ECO:0000256" key="2">
    <source>
        <dbReference type="SAM" id="Phobius"/>
    </source>
</evidence>
<keyword evidence="2" id="KW-0472">Membrane</keyword>
<evidence type="ECO:0000313" key="4">
    <source>
        <dbReference type="Proteomes" id="UP001589693"/>
    </source>
</evidence>
<keyword evidence="2" id="KW-1133">Transmembrane helix</keyword>
<feature type="compositionally biased region" description="Pro residues" evidence="1">
    <location>
        <begin position="8"/>
        <end position="28"/>
    </location>
</feature>
<proteinExistence type="predicted"/>
<feature type="transmembrane region" description="Helical" evidence="2">
    <location>
        <begin position="92"/>
        <end position="114"/>
    </location>
</feature>
<evidence type="ECO:0000256" key="1">
    <source>
        <dbReference type="SAM" id="MobiDB-lite"/>
    </source>
</evidence>
<keyword evidence="4" id="KW-1185">Reference proteome</keyword>
<evidence type="ECO:0000313" key="3">
    <source>
        <dbReference type="EMBL" id="MFB9907662.1"/>
    </source>
</evidence>
<feature type="region of interest" description="Disordered" evidence="1">
    <location>
        <begin position="1"/>
        <end position="29"/>
    </location>
</feature>
<dbReference type="Proteomes" id="UP001589693">
    <property type="component" value="Unassembled WGS sequence"/>
</dbReference>
<accession>A0ABV6A3C7</accession>